<dbReference type="NCBIfam" id="TIGR03679">
    <property type="entry name" value="arCOG00187"/>
    <property type="match status" value="1"/>
</dbReference>
<protein>
    <submittedName>
        <fullName evidence="2">Diphthine--ammonia ligase</fullName>
        <ecNumber evidence="2">6.3.1.14</ecNumber>
    </submittedName>
</protein>
<dbReference type="PIRSF" id="PIRSF039123">
    <property type="entry name" value="Diphthamide_synthase"/>
    <property type="match status" value="1"/>
</dbReference>
<dbReference type="InterPro" id="IPR002761">
    <property type="entry name" value="Diphthami_syn_dom"/>
</dbReference>
<reference evidence="2" key="1">
    <citation type="journal article" date="2020" name="ISME J.">
        <title>Gammaproteobacteria mediating utilization of methyl-, sulfur- and petroleum organic compounds in deep ocean hydrothermal plumes.</title>
        <authorList>
            <person name="Zhou Z."/>
            <person name="Liu Y."/>
            <person name="Pan J."/>
            <person name="Cron B.R."/>
            <person name="Toner B.M."/>
            <person name="Anantharaman K."/>
            <person name="Breier J.A."/>
            <person name="Dick G.J."/>
            <person name="Li M."/>
        </authorList>
    </citation>
    <scope>NUCLEOTIDE SEQUENCE</scope>
    <source>
        <strain evidence="2">SZUA-1515</strain>
    </source>
</reference>
<dbReference type="SUPFAM" id="SSF52402">
    <property type="entry name" value="Adenine nucleotide alpha hydrolases-like"/>
    <property type="match status" value="1"/>
</dbReference>
<name>A0A832ZVA2_CALS0</name>
<dbReference type="NCBIfam" id="TIGR00290">
    <property type="entry name" value="MJ0570_dom"/>
    <property type="match status" value="1"/>
</dbReference>
<evidence type="ECO:0000313" key="2">
    <source>
        <dbReference type="EMBL" id="HIQ29233.1"/>
    </source>
</evidence>
<dbReference type="Proteomes" id="UP000608579">
    <property type="component" value="Unassembled WGS sequence"/>
</dbReference>
<dbReference type="InterPro" id="IPR022427">
    <property type="entry name" value="MJ0570_ATP-bd"/>
</dbReference>
<evidence type="ECO:0000313" key="3">
    <source>
        <dbReference type="Proteomes" id="UP000608579"/>
    </source>
</evidence>
<dbReference type="FunFam" id="3.40.50.620:FF:000145">
    <property type="entry name" value="ATP-binding domain containing protein"/>
    <property type="match status" value="1"/>
</dbReference>
<evidence type="ECO:0000259" key="1">
    <source>
        <dbReference type="Pfam" id="PF01902"/>
    </source>
</evidence>
<dbReference type="Gene3D" id="3.40.50.620">
    <property type="entry name" value="HUPs"/>
    <property type="match status" value="1"/>
</dbReference>
<gene>
    <name evidence="2" type="ORF">EYH45_01565</name>
</gene>
<dbReference type="PANTHER" id="PTHR12196:SF2">
    <property type="entry name" value="DIPHTHINE--AMMONIA LIGASE"/>
    <property type="match status" value="1"/>
</dbReference>
<dbReference type="Pfam" id="PF01902">
    <property type="entry name" value="Diphthami_syn_2"/>
    <property type="match status" value="1"/>
</dbReference>
<accession>A0A832ZVA2</accession>
<proteinExistence type="predicted"/>
<dbReference type="GO" id="GO:0017178">
    <property type="term" value="F:diphthine-ammonia ligase activity"/>
    <property type="evidence" value="ECO:0007669"/>
    <property type="project" value="UniProtKB-EC"/>
</dbReference>
<dbReference type="AlphaFoldDB" id="A0A832ZVA2"/>
<dbReference type="Gene3D" id="3.90.1490.10">
    <property type="entry name" value="putative n-type atp pyrophosphatase, domain 2"/>
    <property type="match status" value="1"/>
</dbReference>
<dbReference type="CDD" id="cd01994">
    <property type="entry name" value="AANH_PF0828-like"/>
    <property type="match status" value="1"/>
</dbReference>
<organism evidence="2 3">
    <name type="scientific">Caldiarchaeum subterraneum</name>
    <dbReference type="NCBI Taxonomy" id="311458"/>
    <lineage>
        <taxon>Archaea</taxon>
        <taxon>Nitrososphaerota</taxon>
        <taxon>Candidatus Caldarchaeales</taxon>
        <taxon>Candidatus Caldarchaeaceae</taxon>
        <taxon>Candidatus Caldarchaeum</taxon>
    </lineage>
</organism>
<keyword evidence="2" id="KW-0436">Ligase</keyword>
<dbReference type="InterPro" id="IPR030662">
    <property type="entry name" value="DPH6/MJ0570"/>
</dbReference>
<dbReference type="InterPro" id="IPR014729">
    <property type="entry name" value="Rossmann-like_a/b/a_fold"/>
</dbReference>
<dbReference type="PANTHER" id="PTHR12196">
    <property type="entry name" value="DOMAIN OF UNKNOWN FUNCTION 71 DUF71 -CONTAINING PROTEIN"/>
    <property type="match status" value="1"/>
</dbReference>
<dbReference type="EMBL" id="DQVM01000029">
    <property type="protein sequence ID" value="HIQ29233.1"/>
    <property type="molecule type" value="Genomic_DNA"/>
</dbReference>
<sequence length="237" mass="26528">MLRLITCFSLELYGLRLAALFTGGKDSTYSIYLAQRMGHEVVKLVTVIPEAADSYMFHYPNLRFTGLQAESMGVEQVVEHTKGVKEEELKDLRRALEKTLPSVDGVVAGAIASAYQKTRVERIAEELGLSVVAPLWGRNPAELLREMIETGFEFVVTAVSAEGLGREWLGRKVDKKAAEELERLSREYGINPCGEGGEFDTFVTNCPLFQRRIEIRRASIAWRGYSGFFIIEEASLV</sequence>
<dbReference type="EC" id="6.3.1.14" evidence="2"/>
<feature type="domain" description="Diphthamide synthase" evidence="1">
    <location>
        <begin position="16"/>
        <end position="235"/>
    </location>
</feature>
<dbReference type="GO" id="GO:0017183">
    <property type="term" value="P:protein histidyl modification to diphthamide"/>
    <property type="evidence" value="ECO:0007669"/>
    <property type="project" value="TreeGrafter"/>
</dbReference>
<comment type="caution">
    <text evidence="2">The sequence shown here is derived from an EMBL/GenBank/DDBJ whole genome shotgun (WGS) entry which is preliminary data.</text>
</comment>